<name>A0ABT3GJP7_9BACT</name>
<protein>
    <submittedName>
        <fullName evidence="2">Uncharacterized protein</fullName>
    </submittedName>
</protein>
<gene>
    <name evidence="2" type="ORF">OKA05_14370</name>
</gene>
<evidence type="ECO:0000313" key="3">
    <source>
        <dbReference type="Proteomes" id="UP001320876"/>
    </source>
</evidence>
<reference evidence="2 3" key="1">
    <citation type="submission" date="2022-10" db="EMBL/GenBank/DDBJ databases">
        <title>Luteolibacter arcticus strain CCTCC AB 2014275, whole genome shotgun sequencing project.</title>
        <authorList>
            <person name="Zhao G."/>
            <person name="Shen L."/>
        </authorList>
    </citation>
    <scope>NUCLEOTIDE SEQUENCE [LARGE SCALE GENOMIC DNA]</scope>
    <source>
        <strain evidence="2 3">CCTCC AB 2014275</strain>
    </source>
</reference>
<sequence length="56" mass="6469">MKHRICLAWFGDLDVPQRQQSKPKKQSSATPAQSSRRTSQPKVKEAAELRRMFGRD</sequence>
<evidence type="ECO:0000256" key="1">
    <source>
        <dbReference type="SAM" id="MobiDB-lite"/>
    </source>
</evidence>
<accession>A0ABT3GJP7</accession>
<keyword evidence="3" id="KW-1185">Reference proteome</keyword>
<feature type="compositionally biased region" description="Basic and acidic residues" evidence="1">
    <location>
        <begin position="42"/>
        <end position="56"/>
    </location>
</feature>
<comment type="caution">
    <text evidence="2">The sequence shown here is derived from an EMBL/GenBank/DDBJ whole genome shotgun (WGS) entry which is preliminary data.</text>
</comment>
<feature type="region of interest" description="Disordered" evidence="1">
    <location>
        <begin position="16"/>
        <end position="56"/>
    </location>
</feature>
<evidence type="ECO:0000313" key="2">
    <source>
        <dbReference type="EMBL" id="MCW1923748.1"/>
    </source>
</evidence>
<organism evidence="2 3">
    <name type="scientific">Luteolibacter arcticus</name>
    <dbReference type="NCBI Taxonomy" id="1581411"/>
    <lineage>
        <taxon>Bacteria</taxon>
        <taxon>Pseudomonadati</taxon>
        <taxon>Verrucomicrobiota</taxon>
        <taxon>Verrucomicrobiia</taxon>
        <taxon>Verrucomicrobiales</taxon>
        <taxon>Verrucomicrobiaceae</taxon>
        <taxon>Luteolibacter</taxon>
    </lineage>
</organism>
<proteinExistence type="predicted"/>
<dbReference type="Proteomes" id="UP001320876">
    <property type="component" value="Unassembled WGS sequence"/>
</dbReference>
<feature type="compositionally biased region" description="Polar residues" evidence="1">
    <location>
        <begin position="29"/>
        <end position="41"/>
    </location>
</feature>
<dbReference type="RefSeq" id="WP_264487856.1">
    <property type="nucleotide sequence ID" value="NZ_JAPDDT010000005.1"/>
</dbReference>
<dbReference type="EMBL" id="JAPDDT010000005">
    <property type="protein sequence ID" value="MCW1923748.1"/>
    <property type="molecule type" value="Genomic_DNA"/>
</dbReference>